<dbReference type="RefSeq" id="WP_318352427.1">
    <property type="nucleotide sequence ID" value="NZ_JAWQEV010000001.1"/>
</dbReference>
<dbReference type="PANTHER" id="PTHR10309:SF0">
    <property type="entry name" value="MANNOSE-6-PHOSPHATE ISOMERASE"/>
    <property type="match status" value="1"/>
</dbReference>
<dbReference type="GO" id="GO:0004476">
    <property type="term" value="F:mannose-6-phosphate isomerase activity"/>
    <property type="evidence" value="ECO:0007669"/>
    <property type="project" value="UniProtKB-EC"/>
</dbReference>
<dbReference type="PRINTS" id="PR00714">
    <property type="entry name" value="MAN6PISMRASE"/>
</dbReference>
<feature type="domain" description="Phosphomannose isomerase type I catalytic" evidence="8">
    <location>
        <begin position="6"/>
        <end position="139"/>
    </location>
</feature>
<dbReference type="Gene3D" id="1.10.441.10">
    <property type="entry name" value="Phosphomannose Isomerase, domain 2"/>
    <property type="match status" value="1"/>
</dbReference>
<comment type="similarity">
    <text evidence="3">Belongs to the mannose-6-phosphate isomerase type 1 family.</text>
</comment>
<protein>
    <recommendedName>
        <fullName evidence="4">mannose-6-phosphate isomerase</fullName>
        <ecNumber evidence="4">5.3.1.8</ecNumber>
    </recommendedName>
</protein>
<dbReference type="InterPro" id="IPR046457">
    <property type="entry name" value="PMI_typeI_cat"/>
</dbReference>
<evidence type="ECO:0000256" key="7">
    <source>
        <dbReference type="ARBA" id="ARBA00023235"/>
    </source>
</evidence>
<dbReference type="PIRSF" id="PIRSF001480">
    <property type="entry name" value="Mannose-6-phosphate_isomerase"/>
    <property type="match status" value="1"/>
</dbReference>
<keyword evidence="7 9" id="KW-0413">Isomerase</keyword>
<keyword evidence="6" id="KW-0862">Zinc</keyword>
<evidence type="ECO:0000256" key="4">
    <source>
        <dbReference type="ARBA" id="ARBA00011956"/>
    </source>
</evidence>
<accession>A0ABU4GXU9</accession>
<dbReference type="InterPro" id="IPR014710">
    <property type="entry name" value="RmlC-like_jellyroll"/>
</dbReference>
<dbReference type="PANTHER" id="PTHR10309">
    <property type="entry name" value="MANNOSE-6-PHOSPHATE ISOMERASE"/>
    <property type="match status" value="1"/>
</dbReference>
<dbReference type="SUPFAM" id="SSF51182">
    <property type="entry name" value="RmlC-like cupins"/>
    <property type="match status" value="1"/>
</dbReference>
<dbReference type="CDD" id="cd07011">
    <property type="entry name" value="cupin_PMI_type_I_N"/>
    <property type="match status" value="1"/>
</dbReference>
<dbReference type="InterPro" id="IPR011051">
    <property type="entry name" value="RmlC_Cupin_sf"/>
</dbReference>
<comment type="caution">
    <text evidence="9">The sequence shown here is derived from an EMBL/GenBank/DDBJ whole genome shotgun (WGS) entry which is preliminary data.</text>
</comment>
<dbReference type="Pfam" id="PF20511">
    <property type="entry name" value="PMI_typeI_cat"/>
    <property type="match status" value="1"/>
</dbReference>
<comment type="catalytic activity">
    <reaction evidence="1">
        <text>D-mannose 6-phosphate = D-fructose 6-phosphate</text>
        <dbReference type="Rhea" id="RHEA:12356"/>
        <dbReference type="ChEBI" id="CHEBI:58735"/>
        <dbReference type="ChEBI" id="CHEBI:61527"/>
        <dbReference type="EC" id="5.3.1.8"/>
    </reaction>
</comment>
<evidence type="ECO:0000256" key="6">
    <source>
        <dbReference type="ARBA" id="ARBA00022833"/>
    </source>
</evidence>
<evidence type="ECO:0000256" key="3">
    <source>
        <dbReference type="ARBA" id="ARBA00010772"/>
    </source>
</evidence>
<dbReference type="Proteomes" id="UP001283109">
    <property type="component" value="Unassembled WGS sequence"/>
</dbReference>
<dbReference type="Gene3D" id="2.60.120.10">
    <property type="entry name" value="Jelly Rolls"/>
    <property type="match status" value="2"/>
</dbReference>
<keyword evidence="10" id="KW-1185">Reference proteome</keyword>
<sequence length="387" mass="41092">MTLLLPIGNEPRDYAWGIPGGISRLLGGEATQRPEAELWLGSHPLSPSQVKTPSAFADLADWERQTGDRLPFLLKILAASSALSLQAHPTPADAAEGFAREEAAGIPRDAPHRNYKDPFAKPELIVALEDGFEALCGFRVAESAATDVDVLAGLAADPRPYRWWSSLLRGSDGIRTAFEWLMSGDSLVERLLAGFVDDASQSPERFGHLLRLANQYPDDPGVAVALMLNHVTLAAGECLWLPAGNIHAYLRGIGVELMGPSDNVLRGGLTPKHVDAPELLRVVDFSGGPAPYLRPDTGRSNERVYRPASMPSGADVPFVLHAITGDATIETGSPAIAIVTAGGFELAVGSEQRRVERGDAVFITGPVVLEVAGEGGLFLADAVTVTA</sequence>
<evidence type="ECO:0000259" key="8">
    <source>
        <dbReference type="Pfam" id="PF20511"/>
    </source>
</evidence>
<evidence type="ECO:0000313" key="9">
    <source>
        <dbReference type="EMBL" id="MDW4571913.1"/>
    </source>
</evidence>
<dbReference type="EMBL" id="JAWQEV010000001">
    <property type="protein sequence ID" value="MDW4571913.1"/>
    <property type="molecule type" value="Genomic_DNA"/>
</dbReference>
<dbReference type="InterPro" id="IPR001250">
    <property type="entry name" value="Man6P_Isoase-1"/>
</dbReference>
<gene>
    <name evidence="9" type="primary">manA</name>
    <name evidence="9" type="ORF">R8Z58_03880</name>
</gene>
<dbReference type="NCBIfam" id="TIGR00218">
    <property type="entry name" value="manA"/>
    <property type="match status" value="1"/>
</dbReference>
<evidence type="ECO:0000256" key="1">
    <source>
        <dbReference type="ARBA" id="ARBA00000757"/>
    </source>
</evidence>
<evidence type="ECO:0000313" key="10">
    <source>
        <dbReference type="Proteomes" id="UP001283109"/>
    </source>
</evidence>
<comment type="cofactor">
    <cofactor evidence="2">
        <name>Zn(2+)</name>
        <dbReference type="ChEBI" id="CHEBI:29105"/>
    </cofactor>
</comment>
<organism evidence="9 10">
    <name type="scientific">Microbacterium arthrosphaerae</name>
    <dbReference type="NCBI Taxonomy" id="792652"/>
    <lineage>
        <taxon>Bacteria</taxon>
        <taxon>Bacillati</taxon>
        <taxon>Actinomycetota</taxon>
        <taxon>Actinomycetes</taxon>
        <taxon>Micrococcales</taxon>
        <taxon>Microbacteriaceae</taxon>
        <taxon>Microbacterium</taxon>
    </lineage>
</organism>
<dbReference type="InterPro" id="IPR016305">
    <property type="entry name" value="Mannose-6-P_Isomerase"/>
</dbReference>
<dbReference type="EC" id="5.3.1.8" evidence="4"/>
<evidence type="ECO:0000256" key="2">
    <source>
        <dbReference type="ARBA" id="ARBA00001947"/>
    </source>
</evidence>
<evidence type="ECO:0000256" key="5">
    <source>
        <dbReference type="ARBA" id="ARBA00022723"/>
    </source>
</evidence>
<name>A0ABU4GXU9_9MICO</name>
<keyword evidence="5" id="KW-0479">Metal-binding</keyword>
<proteinExistence type="inferred from homology"/>
<reference evidence="9 10" key="1">
    <citation type="submission" date="2023-11" db="EMBL/GenBank/DDBJ databases">
        <title>Draft genome sequence of Microbacterium arthrosphaerae JCM 30492.</title>
        <authorList>
            <person name="Zhang G."/>
            <person name="Ding Y."/>
        </authorList>
    </citation>
    <scope>NUCLEOTIDE SEQUENCE [LARGE SCALE GENOMIC DNA]</scope>
    <source>
        <strain evidence="9 10">JCM 30492</strain>
    </source>
</reference>